<dbReference type="InterPro" id="IPR036388">
    <property type="entry name" value="WH-like_DNA-bd_sf"/>
</dbReference>
<accession>A0A9D5HJU5</accession>
<dbReference type="Proteomes" id="UP001085076">
    <property type="component" value="Miscellaneous, Linkage group lg03"/>
</dbReference>
<feature type="region of interest" description="Disordered" evidence="3">
    <location>
        <begin position="1"/>
        <end position="151"/>
    </location>
</feature>
<dbReference type="InterPro" id="IPR036390">
    <property type="entry name" value="WH_DNA-bd_sf"/>
</dbReference>
<sequence>MDGGARAPEDHVEFMAGAEKGAAVVEGKEERRKGRGGMRSPWKKPAPPQIAAAVVTGDGKRPVMGAESWPPLEDARQKGLPDPGGKPAQVAQVVATVPESGNGVPGPRNGPPPPPPLPVQGPNGLRKSDGFGNVNPSNKHYGPHPHKHGPKHNVSANGMPPFAYHFSYNQPQRPPMVYPVMAPPPLAVNEYPYQPCPVPFPNGDSHIVKSGGETHMPAFLPNGPVGGIDSGRNFPPPPRGDPNTWRSYPGNYPNRPYSGNQTWRNQRTFSPRENINMAHAIGPGMFMRPPYFRTAPGFMTGPPFPAPAPHMCYVSTAPLEMMRGPPPPRYVSHPPPSHPILNPEELALRTNIVKQIEYYFSDENLRKDHYLLSLLDEHGWVSILKIADFNRVKKMTTDIPLILDALRNSDSIEVQDESIRRRNDWAKWISPLRPDMSLTRSASGESHGEEKVLPSVDEIGSNRGDHSPISSGNKCLKASCRDQDECSLLAEDHSEVDACTVAESHIVEVSIVDDQLAYNGNNNIQAKELTSGPVLDFNLGNPSGGCMFDKNVVGSVSNTNDAGGNLSVSSGSLQGSINSFAISDGEIRNQKTQSGTILNSQSMAVSKRFMHESSNFSGEQNTFMLDEELEFEQTAIEKENVPQSKRLDDEDDEMDVNDQDVHRLVIVTQDIKLNKEDTTGPRESQPISNEVATAINDVIYFYEQELQANRSNNRRSSSGVEKGGESKSSTHANFILNSKRNVNIGGNNGSDESGNANRRRQNKGINKSHQLHRQRLFHSNFRNQGSSRNHHGVVSESPPSNSIGFFFGSTPPENFSSMPSKLSVSPHGFLAGSSSPVGSMPKPFPPIQHPSHQLLEENEFRQQKYHKFHKRCLSERKRLGIGCSEEMNTLYRFWSYFLRNMFFQSMYNEFRKFALEDAAANYNYGLECLFRFYSYGLEKQFREDLYEDFEQLTLEFYKKGNLYGLEKYWAFHHYREMRDHNKPLKRHPELDLLLRDEYRSLEDFKVKEKSIDKVCSSGTEAPA</sequence>
<name>A0A9D5HJU5_9LILI</name>
<protein>
    <recommendedName>
        <fullName evidence="4">HTH La-type RNA-binding domain-containing protein</fullName>
    </recommendedName>
</protein>
<feature type="compositionally biased region" description="Polar residues" evidence="3">
    <location>
        <begin position="730"/>
        <end position="756"/>
    </location>
</feature>
<gene>
    <name evidence="5" type="ORF">J5N97_014570</name>
</gene>
<feature type="compositionally biased region" description="Low complexity" evidence="3">
    <location>
        <begin position="16"/>
        <end position="25"/>
    </location>
</feature>
<dbReference type="PROSITE" id="PS50961">
    <property type="entry name" value="HTH_LA"/>
    <property type="match status" value="1"/>
</dbReference>
<dbReference type="OrthoDB" id="340227at2759"/>
<dbReference type="InterPro" id="IPR006607">
    <property type="entry name" value="DM15"/>
</dbReference>
<feature type="region of interest" description="Disordered" evidence="3">
    <location>
        <begin position="709"/>
        <end position="760"/>
    </location>
</feature>
<evidence type="ECO:0000313" key="6">
    <source>
        <dbReference type="Proteomes" id="UP001085076"/>
    </source>
</evidence>
<dbReference type="EMBL" id="JAGGNH010000003">
    <property type="protein sequence ID" value="KAJ0979096.1"/>
    <property type="molecule type" value="Genomic_DNA"/>
</dbReference>
<feature type="domain" description="HTH La-type RNA-binding" evidence="4">
    <location>
        <begin position="342"/>
        <end position="431"/>
    </location>
</feature>
<keyword evidence="1 2" id="KW-0694">RNA-binding</keyword>
<organism evidence="5 6">
    <name type="scientific">Dioscorea zingiberensis</name>
    <dbReference type="NCBI Taxonomy" id="325984"/>
    <lineage>
        <taxon>Eukaryota</taxon>
        <taxon>Viridiplantae</taxon>
        <taxon>Streptophyta</taxon>
        <taxon>Embryophyta</taxon>
        <taxon>Tracheophyta</taxon>
        <taxon>Spermatophyta</taxon>
        <taxon>Magnoliopsida</taxon>
        <taxon>Liliopsida</taxon>
        <taxon>Dioscoreales</taxon>
        <taxon>Dioscoreaceae</taxon>
        <taxon>Dioscorea</taxon>
    </lineage>
</organism>
<keyword evidence="6" id="KW-1185">Reference proteome</keyword>
<feature type="compositionally biased region" description="Pro residues" evidence="3">
    <location>
        <begin position="108"/>
        <end position="119"/>
    </location>
</feature>
<dbReference type="InterPro" id="IPR045180">
    <property type="entry name" value="La_dom_prot"/>
</dbReference>
<proteinExistence type="predicted"/>
<dbReference type="Pfam" id="PF05383">
    <property type="entry name" value="La"/>
    <property type="match status" value="1"/>
</dbReference>
<reference evidence="5" key="1">
    <citation type="submission" date="2021-03" db="EMBL/GenBank/DDBJ databases">
        <authorList>
            <person name="Li Z."/>
            <person name="Yang C."/>
        </authorList>
    </citation>
    <scope>NUCLEOTIDE SEQUENCE</scope>
    <source>
        <strain evidence="5">Dzin_1.0</strain>
        <tissue evidence="5">Leaf</tissue>
    </source>
</reference>
<dbReference type="SUPFAM" id="SSF46785">
    <property type="entry name" value="Winged helix' DNA-binding domain"/>
    <property type="match status" value="1"/>
</dbReference>
<feature type="compositionally biased region" description="Basic residues" evidence="3">
    <location>
        <begin position="141"/>
        <end position="151"/>
    </location>
</feature>
<dbReference type="Gene3D" id="1.10.10.10">
    <property type="entry name" value="Winged helix-like DNA-binding domain superfamily/Winged helix DNA-binding domain"/>
    <property type="match status" value="1"/>
</dbReference>
<dbReference type="PANTHER" id="PTHR22792:SF101">
    <property type="entry name" value="LA-RELATED PROTEIN 1A"/>
    <property type="match status" value="1"/>
</dbReference>
<dbReference type="SMART" id="SM00715">
    <property type="entry name" value="LA"/>
    <property type="match status" value="1"/>
</dbReference>
<evidence type="ECO:0000259" key="4">
    <source>
        <dbReference type="PROSITE" id="PS50961"/>
    </source>
</evidence>
<dbReference type="AlphaFoldDB" id="A0A9D5HJU5"/>
<feature type="compositionally biased region" description="Low complexity" evidence="3">
    <location>
        <begin position="709"/>
        <end position="720"/>
    </location>
</feature>
<reference evidence="5" key="2">
    <citation type="journal article" date="2022" name="Hortic Res">
        <title>The genome of Dioscorea zingiberensis sheds light on the biosynthesis, origin and evolution of the medicinally important diosgenin saponins.</title>
        <authorList>
            <person name="Li Y."/>
            <person name="Tan C."/>
            <person name="Li Z."/>
            <person name="Guo J."/>
            <person name="Li S."/>
            <person name="Chen X."/>
            <person name="Wang C."/>
            <person name="Dai X."/>
            <person name="Yang H."/>
            <person name="Song W."/>
            <person name="Hou L."/>
            <person name="Xu J."/>
            <person name="Tong Z."/>
            <person name="Xu A."/>
            <person name="Yuan X."/>
            <person name="Wang W."/>
            <person name="Yang Q."/>
            <person name="Chen L."/>
            <person name="Sun Z."/>
            <person name="Wang K."/>
            <person name="Pan B."/>
            <person name="Chen J."/>
            <person name="Bao Y."/>
            <person name="Liu F."/>
            <person name="Qi X."/>
            <person name="Gang D.R."/>
            <person name="Wen J."/>
            <person name="Li J."/>
        </authorList>
    </citation>
    <scope>NUCLEOTIDE SEQUENCE</scope>
    <source>
        <strain evidence="5">Dzin_1.0</strain>
    </source>
</reference>
<dbReference type="GO" id="GO:0048255">
    <property type="term" value="P:mRNA stabilization"/>
    <property type="evidence" value="ECO:0007669"/>
    <property type="project" value="InterPro"/>
</dbReference>
<feature type="compositionally biased region" description="Low complexity" evidence="3">
    <location>
        <begin position="88"/>
        <end position="107"/>
    </location>
</feature>
<dbReference type="CDD" id="cd07323">
    <property type="entry name" value="LAM"/>
    <property type="match status" value="1"/>
</dbReference>
<evidence type="ECO:0000313" key="5">
    <source>
        <dbReference type="EMBL" id="KAJ0979096.1"/>
    </source>
</evidence>
<feature type="region of interest" description="Disordered" evidence="3">
    <location>
        <begin position="226"/>
        <end position="245"/>
    </location>
</feature>
<evidence type="ECO:0000256" key="2">
    <source>
        <dbReference type="PROSITE-ProRule" id="PRU00332"/>
    </source>
</evidence>
<evidence type="ECO:0000256" key="1">
    <source>
        <dbReference type="ARBA" id="ARBA00022884"/>
    </source>
</evidence>
<dbReference type="Pfam" id="PF21071">
    <property type="entry name" value="LARP1_HEAT"/>
    <property type="match status" value="1"/>
</dbReference>
<evidence type="ECO:0000256" key="3">
    <source>
        <dbReference type="SAM" id="MobiDB-lite"/>
    </source>
</evidence>
<comment type="caution">
    <text evidence="5">The sequence shown here is derived from an EMBL/GenBank/DDBJ whole genome shotgun (WGS) entry which is preliminary data.</text>
</comment>
<dbReference type="PANTHER" id="PTHR22792">
    <property type="entry name" value="LUPUS LA PROTEIN-RELATED"/>
    <property type="match status" value="1"/>
</dbReference>
<dbReference type="InterPro" id="IPR006630">
    <property type="entry name" value="La_HTH"/>
</dbReference>
<dbReference type="GO" id="GO:0000339">
    <property type="term" value="F:RNA cap binding"/>
    <property type="evidence" value="ECO:0007669"/>
    <property type="project" value="InterPro"/>
</dbReference>
<dbReference type="SMART" id="SM00684">
    <property type="entry name" value="DM15"/>
    <property type="match status" value="3"/>
</dbReference>